<proteinExistence type="predicted"/>
<feature type="region of interest" description="Disordered" evidence="1">
    <location>
        <begin position="117"/>
        <end position="139"/>
    </location>
</feature>
<evidence type="ECO:0000256" key="1">
    <source>
        <dbReference type="SAM" id="MobiDB-lite"/>
    </source>
</evidence>
<evidence type="ECO:0000313" key="2">
    <source>
        <dbReference type="EMBL" id="KYM80788.1"/>
    </source>
</evidence>
<sequence>MLLIFVGALWYIDYGNRACSCFFYHELILTNETLSFILRLVLWIQRSPLNAQCDFLKHNTKTKKDFIYSHIFTRDRFGNPRNFADCVSCNITTFSLLVNNRYSSSLSLDGTLENKNNSAQRDMCEEEKERVRKEEQEKDHVTEGKDPIYIKHVMFSKLSISFNGTNLSLIYRIEMRTSTNRPCRGPFFVELERAFISSCLEHSVTTPDPVLFNGLQLVKANVQTYSFHAVCCKKSDAKYVCERNTVKMNKREKLALSRVHESIRHANLRGYCDEKRLVMRNNTTFNQRLFNVYSIFPKYITKEIKNFSDGIYDARRFNFQFLPADAQPTSSTSITPFLEQGLYGADGRGEGVLAYPLLEKKKRITRAHTNRLMFLWGYVDRCPSLLYDVYDLFISTLPLKPSIGKQRKQSCTYL</sequence>
<name>A0A195B8C8_9HYME</name>
<evidence type="ECO:0000313" key="3">
    <source>
        <dbReference type="Proteomes" id="UP000078540"/>
    </source>
</evidence>
<keyword evidence="3" id="KW-1185">Reference proteome</keyword>
<reference evidence="2 3" key="1">
    <citation type="submission" date="2015-09" db="EMBL/GenBank/DDBJ databases">
        <title>Atta colombica WGS genome.</title>
        <authorList>
            <person name="Nygaard S."/>
            <person name="Hu H."/>
            <person name="Boomsma J."/>
            <person name="Zhang G."/>
        </authorList>
    </citation>
    <scope>NUCLEOTIDE SEQUENCE [LARGE SCALE GENOMIC DNA]</scope>
    <source>
        <strain evidence="2">Treedump-2</strain>
        <tissue evidence="2">Whole body</tissue>
    </source>
</reference>
<feature type="compositionally biased region" description="Basic and acidic residues" evidence="1">
    <location>
        <begin position="127"/>
        <end position="139"/>
    </location>
</feature>
<protein>
    <submittedName>
        <fullName evidence="2">Uncharacterized protein</fullName>
    </submittedName>
</protein>
<accession>A0A195B8C8</accession>
<dbReference type="EMBL" id="KQ976556">
    <property type="protein sequence ID" value="KYM80788.1"/>
    <property type="molecule type" value="Genomic_DNA"/>
</dbReference>
<gene>
    <name evidence="2" type="ORF">ALC53_08789</name>
</gene>
<dbReference type="Proteomes" id="UP000078540">
    <property type="component" value="Unassembled WGS sequence"/>
</dbReference>
<organism evidence="2 3">
    <name type="scientific">Atta colombica</name>
    <dbReference type="NCBI Taxonomy" id="520822"/>
    <lineage>
        <taxon>Eukaryota</taxon>
        <taxon>Metazoa</taxon>
        <taxon>Ecdysozoa</taxon>
        <taxon>Arthropoda</taxon>
        <taxon>Hexapoda</taxon>
        <taxon>Insecta</taxon>
        <taxon>Pterygota</taxon>
        <taxon>Neoptera</taxon>
        <taxon>Endopterygota</taxon>
        <taxon>Hymenoptera</taxon>
        <taxon>Apocrita</taxon>
        <taxon>Aculeata</taxon>
        <taxon>Formicoidea</taxon>
        <taxon>Formicidae</taxon>
        <taxon>Myrmicinae</taxon>
        <taxon>Atta</taxon>
    </lineage>
</organism>
<dbReference type="AlphaFoldDB" id="A0A195B8C8"/>